<dbReference type="Proteomes" id="UP000789901">
    <property type="component" value="Unassembled WGS sequence"/>
</dbReference>
<feature type="non-terminal residue" evidence="1">
    <location>
        <position position="40"/>
    </location>
</feature>
<evidence type="ECO:0000313" key="2">
    <source>
        <dbReference type="Proteomes" id="UP000789901"/>
    </source>
</evidence>
<organism evidence="1 2">
    <name type="scientific">Gigaspora margarita</name>
    <dbReference type="NCBI Taxonomy" id="4874"/>
    <lineage>
        <taxon>Eukaryota</taxon>
        <taxon>Fungi</taxon>
        <taxon>Fungi incertae sedis</taxon>
        <taxon>Mucoromycota</taxon>
        <taxon>Glomeromycotina</taxon>
        <taxon>Glomeromycetes</taxon>
        <taxon>Diversisporales</taxon>
        <taxon>Gigasporaceae</taxon>
        <taxon>Gigaspora</taxon>
    </lineage>
</organism>
<reference evidence="1 2" key="1">
    <citation type="submission" date="2021-06" db="EMBL/GenBank/DDBJ databases">
        <authorList>
            <person name="Kallberg Y."/>
            <person name="Tangrot J."/>
            <person name="Rosling A."/>
        </authorList>
    </citation>
    <scope>NUCLEOTIDE SEQUENCE [LARGE SCALE GENOMIC DNA]</scope>
    <source>
        <strain evidence="1 2">120-4 pot B 10/14</strain>
    </source>
</reference>
<name>A0ABN7WLZ3_GIGMA</name>
<keyword evidence="2" id="KW-1185">Reference proteome</keyword>
<protein>
    <submittedName>
        <fullName evidence="1">36219_t:CDS:1</fullName>
    </submittedName>
</protein>
<comment type="caution">
    <text evidence="1">The sequence shown here is derived from an EMBL/GenBank/DDBJ whole genome shotgun (WGS) entry which is preliminary data.</text>
</comment>
<sequence>MRDPEIKVFIKNQKETTYFLGVWILLRKQQKADIAKAKKE</sequence>
<accession>A0ABN7WLZ3</accession>
<gene>
    <name evidence="1" type="ORF">GMARGA_LOCUS32548</name>
</gene>
<evidence type="ECO:0000313" key="1">
    <source>
        <dbReference type="EMBL" id="CAG8835397.1"/>
    </source>
</evidence>
<proteinExistence type="predicted"/>
<dbReference type="EMBL" id="CAJVQB010051383">
    <property type="protein sequence ID" value="CAG8835397.1"/>
    <property type="molecule type" value="Genomic_DNA"/>
</dbReference>